<evidence type="ECO:0000256" key="4">
    <source>
        <dbReference type="ARBA" id="ARBA00023136"/>
    </source>
</evidence>
<dbReference type="CDD" id="cd16914">
    <property type="entry name" value="EcfT"/>
    <property type="match status" value="1"/>
</dbReference>
<proteinExistence type="predicted"/>
<evidence type="ECO:0000313" key="6">
    <source>
        <dbReference type="EMBL" id="EEP28042.1"/>
    </source>
</evidence>
<dbReference type="Pfam" id="PF02361">
    <property type="entry name" value="CbiQ"/>
    <property type="match status" value="1"/>
</dbReference>
<evidence type="ECO:0000313" key="7">
    <source>
        <dbReference type="Proteomes" id="UP000003494"/>
    </source>
</evidence>
<dbReference type="EMBL" id="ACIP02000003">
    <property type="protein sequence ID" value="EEP28042.1"/>
    <property type="molecule type" value="Genomic_DNA"/>
</dbReference>
<evidence type="ECO:0000256" key="3">
    <source>
        <dbReference type="ARBA" id="ARBA00022989"/>
    </source>
</evidence>
<sequence length="232" mass="26526">MSFTDHTKENPGIKPLSIGILMMIYTGIVFFSTMPVYWMMLIFSFGLLILLKRKKAISLFLFYIALFGLILLISGQPAISGWIGSIYTMGLIILKLFPLWILAAILSGFRTSTIIYSLRRLHLPYSLCIGVAVFFRFIPEYRAYLSEIKEGLKVRNMGLHLLRPIHSVEIYLVPLIYKAFETGELLSCALITKGIEYDCKKTSYEDLSFGWIDYGIIFVGFVFLGITIWQKV</sequence>
<dbReference type="Proteomes" id="UP000003494">
    <property type="component" value="Unassembled WGS sequence"/>
</dbReference>
<accession>C4GCA0</accession>
<keyword evidence="4 5" id="KW-0472">Membrane</keyword>
<feature type="transmembrane region" description="Helical" evidence="5">
    <location>
        <begin position="121"/>
        <end position="138"/>
    </location>
</feature>
<dbReference type="InterPro" id="IPR003339">
    <property type="entry name" value="ABC/ECF_trnsptr_transmembrane"/>
</dbReference>
<feature type="transmembrane region" description="Helical" evidence="5">
    <location>
        <begin position="85"/>
        <end position="109"/>
    </location>
</feature>
<protein>
    <submittedName>
        <fullName evidence="6">Cobalt transport protein</fullName>
    </submittedName>
</protein>
<dbReference type="RefSeq" id="WP_006906586.1">
    <property type="nucleotide sequence ID" value="NZ_GG665866.1"/>
</dbReference>
<keyword evidence="3 5" id="KW-1133">Transmembrane helix</keyword>
<comment type="caution">
    <text evidence="6">The sequence shown here is derived from an EMBL/GenBank/DDBJ whole genome shotgun (WGS) entry which is preliminary data.</text>
</comment>
<evidence type="ECO:0000256" key="2">
    <source>
        <dbReference type="ARBA" id="ARBA00022692"/>
    </source>
</evidence>
<keyword evidence="2 5" id="KW-0812">Transmembrane</keyword>
<feature type="transmembrane region" description="Helical" evidence="5">
    <location>
        <begin position="211"/>
        <end position="229"/>
    </location>
</feature>
<dbReference type="HOGENOM" id="CLU_076847_2_3_9"/>
<evidence type="ECO:0000256" key="1">
    <source>
        <dbReference type="ARBA" id="ARBA00004141"/>
    </source>
</evidence>
<feature type="transmembrane region" description="Helical" evidence="5">
    <location>
        <begin position="20"/>
        <end position="50"/>
    </location>
</feature>
<gene>
    <name evidence="6" type="ORF">GCWU000342_01588</name>
</gene>
<organism evidence="6 7">
    <name type="scientific">Shuttleworthella satelles DSM 14600</name>
    <dbReference type="NCBI Taxonomy" id="626523"/>
    <lineage>
        <taxon>Bacteria</taxon>
        <taxon>Bacillati</taxon>
        <taxon>Bacillota</taxon>
        <taxon>Clostridia</taxon>
        <taxon>Lachnospirales</taxon>
        <taxon>Lachnospiraceae</taxon>
        <taxon>Shuttleworthella</taxon>
    </lineage>
</organism>
<dbReference type="STRING" id="626523.GCWU000342_01588"/>
<comment type="subcellular location">
    <subcellularLocation>
        <location evidence="1">Membrane</location>
        <topology evidence="1">Multi-pass membrane protein</topology>
    </subcellularLocation>
</comment>
<reference evidence="6" key="1">
    <citation type="submission" date="2009-04" db="EMBL/GenBank/DDBJ databases">
        <authorList>
            <person name="Weinstock G."/>
            <person name="Sodergren E."/>
            <person name="Clifton S."/>
            <person name="Fulton L."/>
            <person name="Fulton B."/>
            <person name="Courtney L."/>
            <person name="Fronick C."/>
            <person name="Harrison M."/>
            <person name="Strong C."/>
            <person name="Farmer C."/>
            <person name="Delahaunty K."/>
            <person name="Markovic C."/>
            <person name="Hall O."/>
            <person name="Minx P."/>
            <person name="Tomlinson C."/>
            <person name="Mitreva M."/>
            <person name="Nelson J."/>
            <person name="Hou S."/>
            <person name="Wollam A."/>
            <person name="Pepin K.H."/>
            <person name="Johnson M."/>
            <person name="Bhonagiri V."/>
            <person name="Nash W.E."/>
            <person name="Warren W."/>
            <person name="Chinwalla A."/>
            <person name="Mardis E.R."/>
            <person name="Wilson R.K."/>
        </authorList>
    </citation>
    <scope>NUCLEOTIDE SEQUENCE [LARGE SCALE GENOMIC DNA]</scope>
    <source>
        <strain evidence="6">DSM 14600</strain>
    </source>
</reference>
<dbReference type="eggNOG" id="COG0619">
    <property type="taxonomic scope" value="Bacteria"/>
</dbReference>
<name>C4GCA0_9FIRM</name>
<evidence type="ECO:0000256" key="5">
    <source>
        <dbReference type="SAM" id="Phobius"/>
    </source>
</evidence>
<keyword evidence="7" id="KW-1185">Reference proteome</keyword>
<dbReference type="GO" id="GO:0005886">
    <property type="term" value="C:plasma membrane"/>
    <property type="evidence" value="ECO:0007669"/>
    <property type="project" value="UniProtKB-ARBA"/>
</dbReference>
<feature type="transmembrane region" description="Helical" evidence="5">
    <location>
        <begin position="57"/>
        <end position="79"/>
    </location>
</feature>
<dbReference type="AlphaFoldDB" id="C4GCA0"/>